<sequence length="754" mass="80117">MAQTINTRVTRTDARRKVTGAATYAADEIPAGMLHGALACSSIAVGTVTSINTSVAEAEPGVVAVYTHETLPDYKTVKGFYAGGPGSASFWPMEGTEIRYAGQPVAYVVAETAAAARRGADLVEVSYEEGESRIHMTPDDSFVVGAGEDSDGMILDQGDLQAGLDSAAQSVDMTFTTPFQHHNPMEMFAATAEWRGDRLTVWMPSQSVRTLRAGIAGAYGLPETSVRVISSFVGGAFGSKAGITPYTMLTIAAAKGVGAPVRLIVTRPQMYTVATFRPESEQKFRLGADAEGRLTAFEHIETAQTSQFDMVVNAGTHITRAMYACPNIRTEQRLSRSDTNTGGFMRAPNEMQTFWGLESAMDELAWKLEMDPVELRRVNDAREHPTEGVPFSSRSLMESYDAVAQSFGWADRGREVGSMTDGDWLVGYGCATATYPTNILASNARVRMQASGNAYIALAAHDVGTGTYTIMAQVAAARLGVPVEAVDVVMGEASFPVAPISGGSTTAASAGSAVHDGCMKIAQQVATRVSAMSEGPLSGVDPAQVTLDDGTLRGPNGQSQSLAEALSMLPEGEVEVIGEFRHPALTNELVAATFKGGYGTAGPVTPDFAMFAFGAEMAEVHIHRYTHEIRVPRLHGAFAAGTWLNRKTAHSQLLGGMVWGIGSALHEVTETDSARSRFLNANIAEYLIPVNADIREVRVEMLEEQDDYVNPLGVKGIGELGIVGTAAAIGNAVYHATGTRLTSLPIRMSDLVST</sequence>
<dbReference type="InterPro" id="IPR036856">
    <property type="entry name" value="Ald_Oxase/Xan_DH_a/b_sf"/>
</dbReference>
<gene>
    <name evidence="4" type="primary">xdhA_1</name>
    <name evidence="4" type="ORF">ROJ8625_01480</name>
</gene>
<keyword evidence="2 4" id="KW-0560">Oxidoreductase</keyword>
<dbReference type="SUPFAM" id="SSF54665">
    <property type="entry name" value="CO dehydrogenase molybdoprotein N-domain-like"/>
    <property type="match status" value="1"/>
</dbReference>
<dbReference type="Pfam" id="PF01315">
    <property type="entry name" value="Ald_Xan_dh_C"/>
    <property type="match status" value="1"/>
</dbReference>
<accession>A0A1X6YVY2</accession>
<dbReference type="InterPro" id="IPR037165">
    <property type="entry name" value="AldOxase/xan_DH_Mopterin-bd_sf"/>
</dbReference>
<dbReference type="InterPro" id="IPR016208">
    <property type="entry name" value="Ald_Oxase/xanthine_DH-like"/>
</dbReference>
<evidence type="ECO:0000313" key="5">
    <source>
        <dbReference type="Proteomes" id="UP000193570"/>
    </source>
</evidence>
<keyword evidence="1" id="KW-0500">Molybdenum</keyword>
<dbReference type="EMBL" id="FWFK01000002">
    <property type="protein sequence ID" value="SLN32219.1"/>
    <property type="molecule type" value="Genomic_DNA"/>
</dbReference>
<organism evidence="4 5">
    <name type="scientific">Roseivivax jejudonensis</name>
    <dbReference type="NCBI Taxonomy" id="1529041"/>
    <lineage>
        <taxon>Bacteria</taxon>
        <taxon>Pseudomonadati</taxon>
        <taxon>Pseudomonadota</taxon>
        <taxon>Alphaproteobacteria</taxon>
        <taxon>Rhodobacterales</taxon>
        <taxon>Roseobacteraceae</taxon>
        <taxon>Roseivivax</taxon>
    </lineage>
</organism>
<dbReference type="EC" id="1.17.1.4" evidence="4"/>
<dbReference type="Pfam" id="PF20256">
    <property type="entry name" value="MoCoBD_2"/>
    <property type="match status" value="1"/>
</dbReference>
<proteinExistence type="predicted"/>
<evidence type="ECO:0000256" key="2">
    <source>
        <dbReference type="ARBA" id="ARBA00023002"/>
    </source>
</evidence>
<evidence type="ECO:0000313" key="4">
    <source>
        <dbReference type="EMBL" id="SLN32219.1"/>
    </source>
</evidence>
<dbReference type="InterPro" id="IPR000674">
    <property type="entry name" value="Ald_Oxase/Xan_DH_a/b"/>
</dbReference>
<evidence type="ECO:0000259" key="3">
    <source>
        <dbReference type="SMART" id="SM01008"/>
    </source>
</evidence>
<feature type="domain" description="Aldehyde oxidase/xanthine dehydrogenase a/b hammerhead" evidence="3">
    <location>
        <begin position="19"/>
        <end position="131"/>
    </location>
</feature>
<keyword evidence="5" id="KW-1185">Reference proteome</keyword>
<dbReference type="Pfam" id="PF02738">
    <property type="entry name" value="MoCoBD_1"/>
    <property type="match status" value="1"/>
</dbReference>
<dbReference type="SUPFAM" id="SSF56003">
    <property type="entry name" value="Molybdenum cofactor-binding domain"/>
    <property type="match status" value="1"/>
</dbReference>
<dbReference type="OrthoDB" id="8428274at2"/>
<dbReference type="InterPro" id="IPR046867">
    <property type="entry name" value="AldOxase/xan_DH_MoCoBD2"/>
</dbReference>
<name>A0A1X6YVY2_9RHOB</name>
<evidence type="ECO:0000256" key="1">
    <source>
        <dbReference type="ARBA" id="ARBA00022505"/>
    </source>
</evidence>
<dbReference type="PANTHER" id="PTHR11908">
    <property type="entry name" value="XANTHINE DEHYDROGENASE"/>
    <property type="match status" value="1"/>
</dbReference>
<dbReference type="Gene3D" id="3.30.365.10">
    <property type="entry name" value="Aldehyde oxidase/xanthine dehydrogenase, molybdopterin binding domain"/>
    <property type="match status" value="4"/>
</dbReference>
<dbReference type="GO" id="GO:0004854">
    <property type="term" value="F:xanthine dehydrogenase activity"/>
    <property type="evidence" value="ECO:0007669"/>
    <property type="project" value="UniProtKB-EC"/>
</dbReference>
<protein>
    <submittedName>
        <fullName evidence="4">Xanthine dehydrogenase molybdenum-binding subunit</fullName>
        <ecNumber evidence="4">1.17.1.4</ecNumber>
    </submittedName>
</protein>
<dbReference type="Proteomes" id="UP000193570">
    <property type="component" value="Unassembled WGS sequence"/>
</dbReference>
<dbReference type="GO" id="GO:0005506">
    <property type="term" value="F:iron ion binding"/>
    <property type="evidence" value="ECO:0007669"/>
    <property type="project" value="InterPro"/>
</dbReference>
<dbReference type="RefSeq" id="WP_085791200.1">
    <property type="nucleotide sequence ID" value="NZ_FWFK01000002.1"/>
</dbReference>
<dbReference type="AlphaFoldDB" id="A0A1X6YVY2"/>
<dbReference type="PANTHER" id="PTHR11908:SF132">
    <property type="entry name" value="ALDEHYDE OXIDASE 1-RELATED"/>
    <property type="match status" value="1"/>
</dbReference>
<dbReference type="SMART" id="SM01008">
    <property type="entry name" value="Ald_Xan_dh_C"/>
    <property type="match status" value="1"/>
</dbReference>
<dbReference type="Gene3D" id="3.90.1170.50">
    <property type="entry name" value="Aldehyde oxidase/xanthine dehydrogenase, a/b hammerhead"/>
    <property type="match status" value="1"/>
</dbReference>
<reference evidence="4 5" key="1">
    <citation type="submission" date="2017-03" db="EMBL/GenBank/DDBJ databases">
        <authorList>
            <person name="Afonso C.L."/>
            <person name="Miller P.J."/>
            <person name="Scott M.A."/>
            <person name="Spackman E."/>
            <person name="Goraichik I."/>
            <person name="Dimitrov K.M."/>
            <person name="Suarez D.L."/>
            <person name="Swayne D.E."/>
        </authorList>
    </citation>
    <scope>NUCLEOTIDE SEQUENCE [LARGE SCALE GENOMIC DNA]</scope>
    <source>
        <strain evidence="4 5">CECT 8625</strain>
    </source>
</reference>
<dbReference type="InterPro" id="IPR008274">
    <property type="entry name" value="AldOxase/xan_DH_MoCoBD1"/>
</dbReference>